<feature type="transmembrane region" description="Helical" evidence="2">
    <location>
        <begin position="41"/>
        <end position="61"/>
    </location>
</feature>
<evidence type="ECO:0000256" key="1">
    <source>
        <dbReference type="SAM" id="Coils"/>
    </source>
</evidence>
<evidence type="ECO:0000313" key="3">
    <source>
        <dbReference type="EMBL" id="MCU6718087.1"/>
    </source>
</evidence>
<feature type="transmembrane region" description="Helical" evidence="2">
    <location>
        <begin position="143"/>
        <end position="168"/>
    </location>
</feature>
<sequence length="267" mass="30802">MPQTFYEVLWIFIIYAFIGWCSEVSYAALDRGIFVNRGFLNGPYCPIYGCGVLIVVVLLTPLKKNLLILYLGSFLLTSVLEFITGFVMEKVFHNKWWDYSDKPFNIMGYVCLKFSIFWGLACTFIMLIIHPIIYGFIHLIPHIVGVVLLIIIMTGFAIDVVVTVSTIVKFNRRLKVMDDIAAKIKVLSNQIGENIYENVEEALEKSAEFKEGHAEKIEKLENLRHKYDELLSKKNAVSSRLMKAFPDMKSKHHNEILQKLKKINIRK</sequence>
<dbReference type="Proteomes" id="UP001209666">
    <property type="component" value="Unassembled WGS sequence"/>
</dbReference>
<keyword evidence="2" id="KW-1133">Transmembrane helix</keyword>
<feature type="transmembrane region" description="Helical" evidence="2">
    <location>
        <begin position="67"/>
        <end position="88"/>
    </location>
</feature>
<name>A0ABT2SGA7_9FIRM</name>
<dbReference type="EMBL" id="JAOQKI010000024">
    <property type="protein sequence ID" value="MCU6718087.1"/>
    <property type="molecule type" value="Genomic_DNA"/>
</dbReference>
<keyword evidence="2" id="KW-0472">Membrane</keyword>
<evidence type="ECO:0000313" key="4">
    <source>
        <dbReference type="Proteomes" id="UP001209666"/>
    </source>
</evidence>
<gene>
    <name evidence="3" type="ORF">OCV43_12560</name>
</gene>
<dbReference type="Pfam" id="PF06541">
    <property type="entry name" value="ABC_trans_CmpB"/>
    <property type="match status" value="1"/>
</dbReference>
<keyword evidence="2" id="KW-0812">Transmembrane</keyword>
<feature type="transmembrane region" description="Helical" evidence="2">
    <location>
        <begin position="109"/>
        <end position="137"/>
    </location>
</feature>
<keyword evidence="4" id="KW-1185">Reference proteome</keyword>
<dbReference type="InterPro" id="IPR010540">
    <property type="entry name" value="CmpB_TMEM229"/>
</dbReference>
<reference evidence="3 4" key="1">
    <citation type="journal article" date="2021" name="ISME Commun">
        <title>Automated analysis of genomic sequences facilitates high-throughput and comprehensive description of bacteria.</title>
        <authorList>
            <person name="Hitch T.C.A."/>
        </authorList>
    </citation>
    <scope>NUCLEOTIDE SEQUENCE [LARGE SCALE GENOMIC DNA]</scope>
    <source>
        <strain evidence="3 4">Sanger_19</strain>
    </source>
</reference>
<evidence type="ECO:0000256" key="2">
    <source>
        <dbReference type="SAM" id="Phobius"/>
    </source>
</evidence>
<accession>A0ABT2SGA7</accession>
<feature type="transmembrane region" description="Helical" evidence="2">
    <location>
        <begin position="6"/>
        <end position="29"/>
    </location>
</feature>
<feature type="coiled-coil region" evidence="1">
    <location>
        <begin position="210"/>
        <end position="240"/>
    </location>
</feature>
<proteinExistence type="predicted"/>
<comment type="caution">
    <text evidence="3">The sequence shown here is derived from an EMBL/GenBank/DDBJ whole genome shotgun (WGS) entry which is preliminary data.</text>
</comment>
<dbReference type="RefSeq" id="WP_118057781.1">
    <property type="nucleotide sequence ID" value="NZ_JAOQKI010000024.1"/>
</dbReference>
<organism evidence="3 4">
    <name type="scientific">Roseburia amylophila</name>
    <dbReference type="NCBI Taxonomy" id="2981794"/>
    <lineage>
        <taxon>Bacteria</taxon>
        <taxon>Bacillati</taxon>
        <taxon>Bacillota</taxon>
        <taxon>Clostridia</taxon>
        <taxon>Lachnospirales</taxon>
        <taxon>Lachnospiraceae</taxon>
        <taxon>Roseburia</taxon>
    </lineage>
</organism>
<protein>
    <submittedName>
        <fullName evidence="3">ABC transporter permease</fullName>
    </submittedName>
</protein>
<keyword evidence="1" id="KW-0175">Coiled coil</keyword>